<dbReference type="EMBL" id="JAEQNC010000004">
    <property type="protein sequence ID" value="MBL0371945.1"/>
    <property type="molecule type" value="Genomic_DNA"/>
</dbReference>
<dbReference type="AlphaFoldDB" id="A0A937CKA5"/>
<dbReference type="RefSeq" id="WP_201655730.1">
    <property type="nucleotide sequence ID" value="NZ_JAEQNC010000004.1"/>
</dbReference>
<evidence type="ECO:0000256" key="1">
    <source>
        <dbReference type="SAM" id="SignalP"/>
    </source>
</evidence>
<feature type="domain" description="Glucose/Sorbosone dehydrogenase" evidence="2">
    <location>
        <begin position="45"/>
        <end position="373"/>
    </location>
</feature>
<dbReference type="InterPro" id="IPR011042">
    <property type="entry name" value="6-blade_b-propeller_TolB-like"/>
</dbReference>
<evidence type="ECO:0000259" key="2">
    <source>
        <dbReference type="Pfam" id="PF07995"/>
    </source>
</evidence>
<protein>
    <submittedName>
        <fullName evidence="3">PQQ-dependent sugar dehydrogenase</fullName>
    </submittedName>
</protein>
<organism evidence="3 4">
    <name type="scientific">Rhizobium setariae</name>
    <dbReference type="NCBI Taxonomy" id="2801340"/>
    <lineage>
        <taxon>Bacteria</taxon>
        <taxon>Pseudomonadati</taxon>
        <taxon>Pseudomonadota</taxon>
        <taxon>Alphaproteobacteria</taxon>
        <taxon>Hyphomicrobiales</taxon>
        <taxon>Rhizobiaceae</taxon>
        <taxon>Rhizobium/Agrobacterium group</taxon>
        <taxon>Rhizobium</taxon>
    </lineage>
</organism>
<feature type="signal peptide" evidence="1">
    <location>
        <begin position="1"/>
        <end position="26"/>
    </location>
</feature>
<dbReference type="SUPFAM" id="SSF50952">
    <property type="entry name" value="Soluble quinoprotein glucose dehydrogenase"/>
    <property type="match status" value="1"/>
</dbReference>
<proteinExistence type="predicted"/>
<dbReference type="PANTHER" id="PTHR19328:SF75">
    <property type="entry name" value="ALDOSE SUGAR DEHYDROGENASE YLII"/>
    <property type="match status" value="1"/>
</dbReference>
<dbReference type="PANTHER" id="PTHR19328">
    <property type="entry name" value="HEDGEHOG-INTERACTING PROTEIN"/>
    <property type="match status" value="1"/>
</dbReference>
<accession>A0A937CKA5</accession>
<gene>
    <name evidence="3" type="ORF">JJB09_07890</name>
</gene>
<dbReference type="InterPro" id="IPR012938">
    <property type="entry name" value="Glc/Sorbosone_DH"/>
</dbReference>
<dbReference type="InterPro" id="IPR011041">
    <property type="entry name" value="Quinoprot_gluc/sorb_DH_b-prop"/>
</dbReference>
<evidence type="ECO:0000313" key="4">
    <source>
        <dbReference type="Proteomes" id="UP000633219"/>
    </source>
</evidence>
<sequence length="380" mass="41560">MRRRFGRTSLALLATLSLLPLCSGHAETIQTRKVKLSVETLAHGLNHPWAVEVLPDGAIVVTERTGQLRILRDGKLSAPLAGMPDDILVRNQGGLLDVALSPDFAHDRTLFFTASQKFGRKVGVFVFSARLSQDERSVTGLDTIYRTKNPGRRATNLGARIAFAPDKSMFVTLGDQFTPALAQDFSDAHGAVIRINRDGSVPEGNPFANKTALPELWTKGHRNPQGIAFDSKDGALYTVEHGARGGDEVNKIEPGKNYGWPVISYGVNYNGSKIGIGTEAKGFEQPLYYWDPSIAPGALLIYRGKMFPEWDGDLLVAALKFELISRLSRDAAGKIVSEERMLEETHGRLRDIKQAPDGSLLVVTDEDDGQLLRISRAPST</sequence>
<reference evidence="3" key="1">
    <citation type="submission" date="2021-01" db="EMBL/GenBank/DDBJ databases">
        <title>Rhizobium sp. strain KVB221 16S ribosomal RNA gene Genome sequencing and assembly.</title>
        <authorList>
            <person name="Kang M."/>
        </authorList>
    </citation>
    <scope>NUCLEOTIDE SEQUENCE</scope>
    <source>
        <strain evidence="3">KVB221</strain>
    </source>
</reference>
<keyword evidence="1" id="KW-0732">Signal</keyword>
<dbReference type="Pfam" id="PF07995">
    <property type="entry name" value="GSDH"/>
    <property type="match status" value="1"/>
</dbReference>
<name>A0A937CKA5_9HYPH</name>
<dbReference type="Proteomes" id="UP000633219">
    <property type="component" value="Unassembled WGS sequence"/>
</dbReference>
<comment type="caution">
    <text evidence="3">The sequence shown here is derived from an EMBL/GenBank/DDBJ whole genome shotgun (WGS) entry which is preliminary data.</text>
</comment>
<evidence type="ECO:0000313" key="3">
    <source>
        <dbReference type="EMBL" id="MBL0371945.1"/>
    </source>
</evidence>
<keyword evidence="4" id="KW-1185">Reference proteome</keyword>
<dbReference type="Gene3D" id="2.120.10.30">
    <property type="entry name" value="TolB, C-terminal domain"/>
    <property type="match status" value="1"/>
</dbReference>
<feature type="chain" id="PRO_5037358584" evidence="1">
    <location>
        <begin position="27"/>
        <end position="380"/>
    </location>
</feature>